<name>A0A150PLR4_SORCE</name>
<comment type="caution">
    <text evidence="2">The sequence shown here is derived from an EMBL/GenBank/DDBJ whole genome shotgun (WGS) entry which is preliminary data.</text>
</comment>
<sequence length="371" mass="38456">MMRGVQGLLSGLLLLAAGGLAAAGGCGGGGEYGCAEDLVCEIVNEDGTSNGHCWGRCVPEAPEGAPAPELVWTGAESLAPSCDDLVWAVPGTAGEVVQLAFEPAAFRGRTLPSDVYACPVCACSSPSCALPSDVSASSLYMCGEGPDETRTPFAPPAAWDGACVSPGWVGPEQLGSLAIGPTRKLPCAPVVEEAPVPRDAPAVEVAVACRGRLVHDLCAQPRQLCMLYQQQDHLPDGWRHCRRLPGDDVPCEAPAAPGSPWPTYSEKLGVFYAEVNDTRDCTPCTCKAVEEGRCEAFVSAYEDRACSDVLVGISVYEGGSCVDPAPGFTLGSLSATWLVNEPGRCAPEGGVKVGELKGDKAETICCLPGER</sequence>
<feature type="signal peptide" evidence="1">
    <location>
        <begin position="1"/>
        <end position="22"/>
    </location>
</feature>
<evidence type="ECO:0000256" key="1">
    <source>
        <dbReference type="SAM" id="SignalP"/>
    </source>
</evidence>
<accession>A0A150PLR4</accession>
<dbReference type="AlphaFoldDB" id="A0A150PLR4"/>
<evidence type="ECO:0000313" key="2">
    <source>
        <dbReference type="EMBL" id="KYF56622.1"/>
    </source>
</evidence>
<keyword evidence="1" id="KW-0732">Signal</keyword>
<evidence type="ECO:0008006" key="4">
    <source>
        <dbReference type="Google" id="ProtNLM"/>
    </source>
</evidence>
<feature type="chain" id="PRO_5007566022" description="Secreted protein" evidence="1">
    <location>
        <begin position="23"/>
        <end position="371"/>
    </location>
</feature>
<dbReference type="PROSITE" id="PS51257">
    <property type="entry name" value="PROKAR_LIPOPROTEIN"/>
    <property type="match status" value="1"/>
</dbReference>
<reference evidence="2 3" key="1">
    <citation type="submission" date="2014-02" db="EMBL/GenBank/DDBJ databases">
        <title>The small core and large imbalanced accessory genome model reveals a collaborative survival strategy of Sorangium cellulosum strains in nature.</title>
        <authorList>
            <person name="Han K."/>
            <person name="Peng R."/>
            <person name="Blom J."/>
            <person name="Li Y.-Z."/>
        </authorList>
    </citation>
    <scope>NUCLEOTIDE SEQUENCE [LARGE SCALE GENOMIC DNA]</scope>
    <source>
        <strain evidence="2 3">So0157-25</strain>
    </source>
</reference>
<dbReference type="Proteomes" id="UP000075420">
    <property type="component" value="Unassembled WGS sequence"/>
</dbReference>
<dbReference type="EMBL" id="JELY01001186">
    <property type="protein sequence ID" value="KYF56622.1"/>
    <property type="molecule type" value="Genomic_DNA"/>
</dbReference>
<proteinExistence type="predicted"/>
<protein>
    <recommendedName>
        <fullName evidence="4">Secreted protein</fullName>
    </recommendedName>
</protein>
<organism evidence="2 3">
    <name type="scientific">Sorangium cellulosum</name>
    <name type="common">Polyangium cellulosum</name>
    <dbReference type="NCBI Taxonomy" id="56"/>
    <lineage>
        <taxon>Bacteria</taxon>
        <taxon>Pseudomonadati</taxon>
        <taxon>Myxococcota</taxon>
        <taxon>Polyangia</taxon>
        <taxon>Polyangiales</taxon>
        <taxon>Polyangiaceae</taxon>
        <taxon>Sorangium</taxon>
    </lineage>
</organism>
<gene>
    <name evidence="2" type="ORF">BE08_42915</name>
</gene>
<evidence type="ECO:0000313" key="3">
    <source>
        <dbReference type="Proteomes" id="UP000075420"/>
    </source>
</evidence>